<feature type="compositionally biased region" description="Low complexity" evidence="1">
    <location>
        <begin position="193"/>
        <end position="213"/>
    </location>
</feature>
<reference evidence="2 3" key="1">
    <citation type="journal article" date="2018" name="MBio">
        <title>Comparative Genomics Reveals the Core Gene Toolbox for the Fungus-Insect Symbiosis.</title>
        <authorList>
            <person name="Wang Y."/>
            <person name="Stata M."/>
            <person name="Wang W."/>
            <person name="Stajich J.E."/>
            <person name="White M.M."/>
            <person name="Moncalvo J.M."/>
        </authorList>
    </citation>
    <scope>NUCLEOTIDE SEQUENCE [LARGE SCALE GENOMIC DNA]</scope>
    <source>
        <strain evidence="2 3">SWE-8-4</strain>
    </source>
</reference>
<protein>
    <submittedName>
        <fullName evidence="2">Uncharacterized protein</fullName>
    </submittedName>
</protein>
<dbReference type="AlphaFoldDB" id="A0A2T9YBN3"/>
<sequence>MDFHAFQDQETFNQIKRLTDKGDQLLRERGFQEELEDPYVITQLQLTYLTTYPELIEALPLIEEDFFRSPLTEEKHKNTIKRSKKDRIRTNNPTLDTAEDPKTMFAITMRSLLSEIAATITQARVDNLYKEMSLSGKQRGLIALDTKPLIGQKILDILVASKKPLPKRHRAQPFCKCIITTRQQNLIPRNEVSSNTATAQSTNAAANSSYQNQDRNGKGIQDSIHEPNFKQRPTADVTSTAEQKKADKGSQQSLGRGDVIPPVKTSYRKVIISRARNSPRPRLEKTQPSRREAKLQDGNNIHNMLHGPPKELPYVFRSLARSFAQPVIECARSKGIRVSVHLDNLMILGEIKELCTTNTHLIYSKLLELVFKVNEENSLASPSQSITHFDTVINTRNMSLKTTSFKIRDLRGLDNIEMPREFHRKSSVNAIKIINVNSNSFESCNPKPTLLKKSTEIMGRTLVFAQERRILPNADAHQFQGTTDRIWENHVSQTTGIIRNYSVTLPESKNQTLVIYVPLVLNPADSPSRLTAQNRYTPSNTDIPNPKSVNSPLLNDNHWQFMTWRISGVSSKLKGSIFMPLTLPFSMSDVSDVYSEIFIKEKLKVGTIKAYKSAILRLAANSTELANYPMFSEFIKTLDDYSIRSFVKPNGAQRPNSWSNNLLQNYPVSSLQLLKEWFSQPFSKKVLKQLTSHFWENACGQINQGVLYLTIVASKEKRDNRKDRSKSFPTPHANNRMWAVNRLIQFANESKTPLSMDSITRYIYSISGLINEDKNTHMSKGRAIEATLAANSGVSTDDIVSHAF</sequence>
<name>A0A2T9YBN3_9FUNG</name>
<dbReference type="EMBL" id="MBFR01000301">
    <property type="protein sequence ID" value="PVU89719.1"/>
    <property type="molecule type" value="Genomic_DNA"/>
</dbReference>
<dbReference type="OrthoDB" id="7756796at2759"/>
<evidence type="ECO:0000256" key="1">
    <source>
        <dbReference type="SAM" id="MobiDB-lite"/>
    </source>
</evidence>
<organism evidence="2 3">
    <name type="scientific">Smittium simulii</name>
    <dbReference type="NCBI Taxonomy" id="133385"/>
    <lineage>
        <taxon>Eukaryota</taxon>
        <taxon>Fungi</taxon>
        <taxon>Fungi incertae sedis</taxon>
        <taxon>Zoopagomycota</taxon>
        <taxon>Kickxellomycotina</taxon>
        <taxon>Harpellomycetes</taxon>
        <taxon>Harpellales</taxon>
        <taxon>Legeriomycetaceae</taxon>
        <taxon>Smittium</taxon>
    </lineage>
</organism>
<keyword evidence="3" id="KW-1185">Reference proteome</keyword>
<comment type="caution">
    <text evidence="2">The sequence shown here is derived from an EMBL/GenBank/DDBJ whole genome shotgun (WGS) entry which is preliminary data.</text>
</comment>
<proteinExistence type="predicted"/>
<dbReference type="Proteomes" id="UP000245383">
    <property type="component" value="Unassembled WGS sequence"/>
</dbReference>
<dbReference type="STRING" id="133385.A0A2T9YBN3"/>
<accession>A0A2T9YBN3</accession>
<gene>
    <name evidence="2" type="ORF">BB561_005190</name>
</gene>
<feature type="region of interest" description="Disordered" evidence="1">
    <location>
        <begin position="530"/>
        <end position="549"/>
    </location>
</feature>
<evidence type="ECO:0000313" key="3">
    <source>
        <dbReference type="Proteomes" id="UP000245383"/>
    </source>
</evidence>
<evidence type="ECO:0000313" key="2">
    <source>
        <dbReference type="EMBL" id="PVU89719.1"/>
    </source>
</evidence>
<feature type="compositionally biased region" description="Basic and acidic residues" evidence="1">
    <location>
        <begin position="281"/>
        <end position="295"/>
    </location>
</feature>
<feature type="region of interest" description="Disordered" evidence="1">
    <location>
        <begin position="189"/>
        <end position="306"/>
    </location>
</feature>